<dbReference type="InterPro" id="IPR026298">
    <property type="entry name" value="Bcl-2_fam"/>
</dbReference>
<proteinExistence type="inferred from homology"/>
<dbReference type="GO" id="GO:0008630">
    <property type="term" value="P:intrinsic apoptotic signaling pathway in response to DNA damage"/>
    <property type="evidence" value="ECO:0007669"/>
    <property type="project" value="TreeGrafter"/>
</dbReference>
<dbReference type="Pfam" id="PF00452">
    <property type="entry name" value="Bcl-2"/>
    <property type="match status" value="1"/>
</dbReference>
<dbReference type="PANTHER" id="PTHR11256:SF41">
    <property type="entry name" value="BCL-2 HOMOLOGOUS ANTAGONIST_KILLER"/>
    <property type="match status" value="1"/>
</dbReference>
<feature type="transmembrane region" description="Helical" evidence="3">
    <location>
        <begin position="165"/>
        <end position="184"/>
    </location>
</feature>
<dbReference type="SMART" id="SM00337">
    <property type="entry name" value="BCL"/>
    <property type="match status" value="1"/>
</dbReference>
<dbReference type="InterPro" id="IPR046371">
    <property type="entry name" value="Bcl-2_BH1-3"/>
</dbReference>
<comment type="caution">
    <text evidence="5">The sequence shown here is derived from an EMBL/GenBank/DDBJ whole genome shotgun (WGS) entry which is preliminary data.</text>
</comment>
<dbReference type="GO" id="GO:0051400">
    <property type="term" value="F:BH domain binding"/>
    <property type="evidence" value="ECO:0007669"/>
    <property type="project" value="TreeGrafter"/>
</dbReference>
<dbReference type="GO" id="GO:0042981">
    <property type="term" value="P:regulation of apoptotic process"/>
    <property type="evidence" value="ECO:0007669"/>
    <property type="project" value="InterPro"/>
</dbReference>
<dbReference type="GO" id="GO:0015288">
    <property type="term" value="F:porin activity"/>
    <property type="evidence" value="ECO:0007669"/>
    <property type="project" value="TreeGrafter"/>
</dbReference>
<dbReference type="EMBL" id="CAXITT010001232">
    <property type="protein sequence ID" value="CAL1548241.1"/>
    <property type="molecule type" value="Genomic_DNA"/>
</dbReference>
<evidence type="ECO:0000256" key="1">
    <source>
        <dbReference type="ARBA" id="ARBA00009458"/>
    </source>
</evidence>
<accession>A0AAV2IPV2</accession>
<dbReference type="AlphaFoldDB" id="A0AAV2IPV2"/>
<dbReference type="InterPro" id="IPR036834">
    <property type="entry name" value="Bcl-2-like_sf"/>
</dbReference>
<name>A0AAV2IPV2_LYMST</name>
<feature type="domain" description="Bcl-2 Bcl-2 homology region 1-3" evidence="4">
    <location>
        <begin position="93"/>
        <end position="198"/>
    </location>
</feature>
<sequence>MAHSHEEIDQGSLPVPIGTVSRLVRMQAAANTIHPDTEANVVAQTEDVFLNYVYQSYQNDVMRGNTEDAPALPELVSFTTASITPAAEIGRQLARLGDDINEKYADIFDQMISDLNLGVDGETEPYEAFANIGRRVFSSGINWGRIMILLGFGYRIAITKLKTQITNFARFLASIVSFICRFVISERISKWIADHGGWRAALSYIPTVSSSMFWLVSGLAALSVLAVVSMHRYLH</sequence>
<dbReference type="GO" id="GO:0005741">
    <property type="term" value="C:mitochondrial outer membrane"/>
    <property type="evidence" value="ECO:0007669"/>
    <property type="project" value="TreeGrafter"/>
</dbReference>
<gene>
    <name evidence="5" type="ORF">GSLYS_00021558001</name>
</gene>
<keyword evidence="2" id="KW-0053">Apoptosis</keyword>
<dbReference type="InterPro" id="IPR002475">
    <property type="entry name" value="Bcl2-like"/>
</dbReference>
<evidence type="ECO:0000259" key="4">
    <source>
        <dbReference type="SMART" id="SM00337"/>
    </source>
</evidence>
<evidence type="ECO:0000313" key="5">
    <source>
        <dbReference type="EMBL" id="CAL1548241.1"/>
    </source>
</evidence>
<keyword evidence="3" id="KW-1133">Transmembrane helix</keyword>
<dbReference type="SUPFAM" id="SSF56854">
    <property type="entry name" value="Bcl-2 inhibitors of programmed cell death"/>
    <property type="match status" value="1"/>
</dbReference>
<evidence type="ECO:0000256" key="2">
    <source>
        <dbReference type="ARBA" id="ARBA00022703"/>
    </source>
</evidence>
<evidence type="ECO:0000313" key="6">
    <source>
        <dbReference type="Proteomes" id="UP001497497"/>
    </source>
</evidence>
<dbReference type="PROSITE" id="PS50062">
    <property type="entry name" value="BCL2_FAMILY"/>
    <property type="match status" value="1"/>
</dbReference>
<evidence type="ECO:0000256" key="3">
    <source>
        <dbReference type="SAM" id="Phobius"/>
    </source>
</evidence>
<keyword evidence="3" id="KW-0472">Membrane</keyword>
<dbReference type="PANTHER" id="PTHR11256">
    <property type="entry name" value="BCL-2 RELATED"/>
    <property type="match status" value="1"/>
</dbReference>
<dbReference type="Proteomes" id="UP001497497">
    <property type="component" value="Unassembled WGS sequence"/>
</dbReference>
<comment type="similarity">
    <text evidence="1">Belongs to the Bcl-2 family.</text>
</comment>
<dbReference type="GO" id="GO:0097192">
    <property type="term" value="P:extrinsic apoptotic signaling pathway in absence of ligand"/>
    <property type="evidence" value="ECO:0007669"/>
    <property type="project" value="TreeGrafter"/>
</dbReference>
<feature type="transmembrane region" description="Helical" evidence="3">
    <location>
        <begin position="204"/>
        <end position="228"/>
    </location>
</feature>
<dbReference type="CDD" id="cd06845">
    <property type="entry name" value="Bcl-2_like"/>
    <property type="match status" value="1"/>
</dbReference>
<dbReference type="Gene3D" id="1.10.437.10">
    <property type="entry name" value="Blc2-like"/>
    <property type="match status" value="1"/>
</dbReference>
<keyword evidence="6" id="KW-1185">Reference proteome</keyword>
<dbReference type="GO" id="GO:0001836">
    <property type="term" value="P:release of cytochrome c from mitochondria"/>
    <property type="evidence" value="ECO:0007669"/>
    <property type="project" value="TreeGrafter"/>
</dbReference>
<protein>
    <recommendedName>
        <fullName evidence="4">Bcl-2 Bcl-2 homology region 1-3 domain-containing protein</fullName>
    </recommendedName>
</protein>
<organism evidence="5 6">
    <name type="scientific">Lymnaea stagnalis</name>
    <name type="common">Great pond snail</name>
    <name type="synonym">Helix stagnalis</name>
    <dbReference type="NCBI Taxonomy" id="6523"/>
    <lineage>
        <taxon>Eukaryota</taxon>
        <taxon>Metazoa</taxon>
        <taxon>Spiralia</taxon>
        <taxon>Lophotrochozoa</taxon>
        <taxon>Mollusca</taxon>
        <taxon>Gastropoda</taxon>
        <taxon>Heterobranchia</taxon>
        <taxon>Euthyneura</taxon>
        <taxon>Panpulmonata</taxon>
        <taxon>Hygrophila</taxon>
        <taxon>Lymnaeoidea</taxon>
        <taxon>Lymnaeidae</taxon>
        <taxon>Lymnaea</taxon>
    </lineage>
</organism>
<keyword evidence="3" id="KW-0812">Transmembrane</keyword>
<reference evidence="5 6" key="1">
    <citation type="submission" date="2024-04" db="EMBL/GenBank/DDBJ databases">
        <authorList>
            <consortium name="Genoscope - CEA"/>
            <person name="William W."/>
        </authorList>
    </citation>
    <scope>NUCLEOTIDE SEQUENCE [LARGE SCALE GENOMIC DNA]</scope>
</reference>